<keyword evidence="3" id="KW-1185">Reference proteome</keyword>
<dbReference type="Proteomes" id="UP000252585">
    <property type="component" value="Unassembled WGS sequence"/>
</dbReference>
<reference evidence="2 3" key="1">
    <citation type="submission" date="2018-07" db="EMBL/GenBank/DDBJ databases">
        <title>Genomic Encyclopedia of Type Strains, Phase IV (KMG-IV): sequencing the most valuable type-strain genomes for metagenomic binning, comparative biology and taxonomic classification.</title>
        <authorList>
            <person name="Goeker M."/>
        </authorList>
    </citation>
    <scope>NUCLEOTIDE SEQUENCE [LARGE SCALE GENOMIC DNA]</scope>
    <source>
        <strain evidence="2 3">DSM 27696</strain>
    </source>
</reference>
<dbReference type="AlphaFoldDB" id="A0A368X9X6"/>
<accession>A0A368X9X6</accession>
<dbReference type="RefSeq" id="WP_245937482.1">
    <property type="nucleotide sequence ID" value="NZ_QPJJ01000013.1"/>
</dbReference>
<name>A0A368X9X6_9BACI</name>
<proteinExistence type="predicted"/>
<feature type="region of interest" description="Disordered" evidence="1">
    <location>
        <begin position="124"/>
        <end position="143"/>
    </location>
</feature>
<organism evidence="2 3">
    <name type="scientific">Saliterribacillus persicus</name>
    <dbReference type="NCBI Taxonomy" id="930114"/>
    <lineage>
        <taxon>Bacteria</taxon>
        <taxon>Bacillati</taxon>
        <taxon>Bacillota</taxon>
        <taxon>Bacilli</taxon>
        <taxon>Bacillales</taxon>
        <taxon>Bacillaceae</taxon>
        <taxon>Saliterribacillus</taxon>
    </lineage>
</organism>
<feature type="region of interest" description="Disordered" evidence="1">
    <location>
        <begin position="77"/>
        <end position="104"/>
    </location>
</feature>
<protein>
    <submittedName>
        <fullName evidence="2">YfhE-like protein</fullName>
    </submittedName>
</protein>
<evidence type="ECO:0000256" key="1">
    <source>
        <dbReference type="SAM" id="MobiDB-lite"/>
    </source>
</evidence>
<evidence type="ECO:0000313" key="2">
    <source>
        <dbReference type="EMBL" id="RCW64519.1"/>
    </source>
</evidence>
<dbReference type="InterPro" id="IPR025437">
    <property type="entry name" value="YfhE-like"/>
</dbReference>
<dbReference type="Pfam" id="PF14152">
    <property type="entry name" value="YfhE"/>
    <property type="match status" value="1"/>
</dbReference>
<gene>
    <name evidence="2" type="ORF">DFR57_1132</name>
</gene>
<sequence>MIKLYQVHNGVLYLVHSFRNEISSKMMSAKKCSPSYRIDAMKTQLNVSPLTINKLFPARKYLLETYVYQKNVKGKNKYNPIPRERMSTMSRKTQYQPIGGKGNEPSAAQEVIYAKEFKRADIAGGYRKPNVNEAKRENPNLQR</sequence>
<feature type="compositionally biased region" description="Basic and acidic residues" evidence="1">
    <location>
        <begin position="133"/>
        <end position="143"/>
    </location>
</feature>
<evidence type="ECO:0000313" key="3">
    <source>
        <dbReference type="Proteomes" id="UP000252585"/>
    </source>
</evidence>
<comment type="caution">
    <text evidence="2">The sequence shown here is derived from an EMBL/GenBank/DDBJ whole genome shotgun (WGS) entry which is preliminary data.</text>
</comment>
<dbReference type="EMBL" id="QPJJ01000013">
    <property type="protein sequence ID" value="RCW64519.1"/>
    <property type="molecule type" value="Genomic_DNA"/>
</dbReference>
<feature type="compositionally biased region" description="Polar residues" evidence="1">
    <location>
        <begin position="87"/>
        <end position="96"/>
    </location>
</feature>